<protein>
    <submittedName>
        <fullName evidence="1">Uncharacterized protein</fullName>
    </submittedName>
</protein>
<proteinExistence type="predicted"/>
<reference evidence="1 2" key="1">
    <citation type="submission" date="2024-01" db="EMBL/GenBank/DDBJ databases">
        <title>The genome of the rayed Mediterranean limpet Patella caerulea (Linnaeus, 1758).</title>
        <authorList>
            <person name="Anh-Thu Weber A."/>
            <person name="Halstead-Nussloch G."/>
        </authorList>
    </citation>
    <scope>NUCLEOTIDE SEQUENCE [LARGE SCALE GENOMIC DNA]</scope>
    <source>
        <strain evidence="1">AATW-2023a</strain>
        <tissue evidence="1">Whole specimen</tissue>
    </source>
</reference>
<dbReference type="AlphaFoldDB" id="A0AAN8PJA6"/>
<dbReference type="EMBL" id="JAZGQO010000010">
    <property type="protein sequence ID" value="KAK6176233.1"/>
    <property type="molecule type" value="Genomic_DNA"/>
</dbReference>
<keyword evidence="2" id="KW-1185">Reference proteome</keyword>
<organism evidence="1 2">
    <name type="scientific">Patella caerulea</name>
    <name type="common">Rayed Mediterranean limpet</name>
    <dbReference type="NCBI Taxonomy" id="87958"/>
    <lineage>
        <taxon>Eukaryota</taxon>
        <taxon>Metazoa</taxon>
        <taxon>Spiralia</taxon>
        <taxon>Lophotrochozoa</taxon>
        <taxon>Mollusca</taxon>
        <taxon>Gastropoda</taxon>
        <taxon>Patellogastropoda</taxon>
        <taxon>Patelloidea</taxon>
        <taxon>Patellidae</taxon>
        <taxon>Patella</taxon>
    </lineage>
</organism>
<evidence type="ECO:0000313" key="2">
    <source>
        <dbReference type="Proteomes" id="UP001347796"/>
    </source>
</evidence>
<evidence type="ECO:0000313" key="1">
    <source>
        <dbReference type="EMBL" id="KAK6176233.1"/>
    </source>
</evidence>
<accession>A0AAN8PJA6</accession>
<comment type="caution">
    <text evidence="1">The sequence shown here is derived from an EMBL/GenBank/DDBJ whole genome shotgun (WGS) entry which is preliminary data.</text>
</comment>
<gene>
    <name evidence="1" type="ORF">SNE40_014554</name>
</gene>
<sequence length="113" mass="12564">MSKKGARLFYMTGSKKDKAKTRGCSCKEPPSFTTKLAVPVPVRGNVGPPGQGNVYKVKLDRSTWETRTPFVFTSYLSSIYDCSLPLNETEEEHILATGKFNYIFKTLGASCEE</sequence>
<name>A0AAN8PJA6_PATCE</name>
<dbReference type="Proteomes" id="UP001347796">
    <property type="component" value="Unassembled WGS sequence"/>
</dbReference>